<dbReference type="PIRSF" id="PIRSF000193">
    <property type="entry name" value="Pyrrol-5-carb_rd"/>
    <property type="match status" value="1"/>
</dbReference>
<evidence type="ECO:0000313" key="8">
    <source>
        <dbReference type="EMBL" id="KAA0018719.1"/>
    </source>
</evidence>
<protein>
    <recommendedName>
        <fullName evidence="4">Pyrroline-5-carboxylate reductase</fullName>
        <shortName evidence="4">P5C reductase</shortName>
        <shortName evidence="4">P5CR</shortName>
        <ecNumber evidence="4">1.5.1.2</ecNumber>
    </recommendedName>
    <alternativeName>
        <fullName evidence="4">PCA reductase</fullName>
    </alternativeName>
</protein>
<evidence type="ECO:0000256" key="3">
    <source>
        <dbReference type="ARBA" id="ARBA00023002"/>
    </source>
</evidence>
<accession>A0A640WEY8</accession>
<dbReference type="InterPro" id="IPR008927">
    <property type="entry name" value="6-PGluconate_DH-like_C_sf"/>
</dbReference>
<keyword evidence="9" id="KW-1185">Reference proteome</keyword>
<dbReference type="HAMAP" id="MF_01925">
    <property type="entry name" value="P5C_reductase"/>
    <property type="match status" value="1"/>
</dbReference>
<feature type="domain" description="Pyrroline-5-carboxylate reductase catalytic N-terminal" evidence="6">
    <location>
        <begin position="7"/>
        <end position="94"/>
    </location>
</feature>
<sequence>MAHRSTLGILGGNGWLGGAFGRALLTRGLLSPDRLAVTPSRHGDRYADWPDVVRIESLEALLDRADIVVLALRPAQFATLTLSLESHLVISLMAQVSLADLARTTGATRLVRAMPNAAAEIGRSYTPWVAGTAVNADERRLVGDLLAACGPVDEVGDEHQLDYLTALTGSGPAFPALLAASLIEHALDQGLPEALARRAVVESLAGSLALIRQTDTDPGAIVDRFLAYGGITTLGLESMVDHGFRDAVKEGVGAAHRGALEGRPSSG</sequence>
<feature type="domain" description="Pyrroline-5-carboxylate reductase dimerisation" evidence="7">
    <location>
        <begin position="158"/>
        <end position="258"/>
    </location>
</feature>
<dbReference type="GO" id="GO:0004735">
    <property type="term" value="F:pyrroline-5-carboxylate reductase activity"/>
    <property type="evidence" value="ECO:0007669"/>
    <property type="project" value="UniProtKB-UniRule"/>
</dbReference>
<dbReference type="EMBL" id="VTPX01000004">
    <property type="protein sequence ID" value="KAA0018719.1"/>
    <property type="molecule type" value="Genomic_DNA"/>
</dbReference>
<evidence type="ECO:0000259" key="6">
    <source>
        <dbReference type="Pfam" id="PF03807"/>
    </source>
</evidence>
<dbReference type="Pfam" id="PF14748">
    <property type="entry name" value="P5CR_dimer"/>
    <property type="match status" value="1"/>
</dbReference>
<dbReference type="InterPro" id="IPR028939">
    <property type="entry name" value="P5C_Rdtase_cat_N"/>
</dbReference>
<evidence type="ECO:0000259" key="7">
    <source>
        <dbReference type="Pfam" id="PF14748"/>
    </source>
</evidence>
<dbReference type="PANTHER" id="PTHR11645">
    <property type="entry name" value="PYRROLINE-5-CARBOXYLATE REDUCTASE"/>
    <property type="match status" value="1"/>
</dbReference>
<name>A0A640WEY8_9GAMM</name>
<dbReference type="SUPFAM" id="SSF51735">
    <property type="entry name" value="NAD(P)-binding Rossmann-fold domains"/>
    <property type="match status" value="1"/>
</dbReference>
<keyword evidence="4" id="KW-0641">Proline biosynthesis</keyword>
<evidence type="ECO:0000313" key="9">
    <source>
        <dbReference type="Proteomes" id="UP000466024"/>
    </source>
</evidence>
<evidence type="ECO:0000256" key="5">
    <source>
        <dbReference type="PIRSR" id="PIRSR000193-1"/>
    </source>
</evidence>
<comment type="subcellular location">
    <subcellularLocation>
        <location evidence="4">Cytoplasm</location>
    </subcellularLocation>
</comment>
<dbReference type="InterPro" id="IPR036291">
    <property type="entry name" value="NAD(P)-bd_dom_sf"/>
</dbReference>
<keyword evidence="4" id="KW-0028">Amino-acid biosynthesis</keyword>
<feature type="binding site" evidence="5">
    <location>
        <begin position="10"/>
        <end position="16"/>
    </location>
    <ligand>
        <name>NADP(+)</name>
        <dbReference type="ChEBI" id="CHEBI:58349"/>
    </ligand>
</feature>
<dbReference type="AlphaFoldDB" id="A0A640WEY8"/>
<gene>
    <name evidence="4" type="primary">proC</name>
    <name evidence="8" type="ORF">F0A16_09450</name>
</gene>
<dbReference type="InterPro" id="IPR029036">
    <property type="entry name" value="P5CR_dimer"/>
</dbReference>
<dbReference type="Pfam" id="PF03807">
    <property type="entry name" value="F420_oxidored"/>
    <property type="match status" value="1"/>
</dbReference>
<comment type="catalytic activity">
    <reaction evidence="4">
        <text>L-proline + NAD(+) = (S)-1-pyrroline-5-carboxylate + NADH + 2 H(+)</text>
        <dbReference type="Rhea" id="RHEA:14105"/>
        <dbReference type="ChEBI" id="CHEBI:15378"/>
        <dbReference type="ChEBI" id="CHEBI:17388"/>
        <dbReference type="ChEBI" id="CHEBI:57540"/>
        <dbReference type="ChEBI" id="CHEBI:57945"/>
        <dbReference type="ChEBI" id="CHEBI:60039"/>
        <dbReference type="EC" id="1.5.1.2"/>
    </reaction>
</comment>
<dbReference type="InterPro" id="IPR000304">
    <property type="entry name" value="Pyrroline-COOH_reductase"/>
</dbReference>
<evidence type="ECO:0000256" key="4">
    <source>
        <dbReference type="HAMAP-Rule" id="MF_01925"/>
    </source>
</evidence>
<proteinExistence type="inferred from homology"/>
<dbReference type="Gene3D" id="3.40.50.720">
    <property type="entry name" value="NAD(P)-binding Rossmann-like Domain"/>
    <property type="match status" value="1"/>
</dbReference>
<feature type="binding site" evidence="5">
    <location>
        <begin position="71"/>
        <end position="74"/>
    </location>
    <ligand>
        <name>NADP(+)</name>
        <dbReference type="ChEBI" id="CHEBI:58349"/>
    </ligand>
</feature>
<dbReference type="EC" id="1.5.1.2" evidence="4"/>
<evidence type="ECO:0000256" key="1">
    <source>
        <dbReference type="ARBA" id="ARBA00005525"/>
    </source>
</evidence>
<keyword evidence="3 4" id="KW-0560">Oxidoreductase</keyword>
<dbReference type="GO" id="GO:0055129">
    <property type="term" value="P:L-proline biosynthetic process"/>
    <property type="evidence" value="ECO:0007669"/>
    <property type="project" value="UniProtKB-UniRule"/>
</dbReference>
<comment type="caution">
    <text evidence="8">The sequence shown here is derived from an EMBL/GenBank/DDBJ whole genome shotgun (WGS) entry which is preliminary data.</text>
</comment>
<comment type="catalytic activity">
    <reaction evidence="4">
        <text>L-proline + NADP(+) = (S)-1-pyrroline-5-carboxylate + NADPH + 2 H(+)</text>
        <dbReference type="Rhea" id="RHEA:14109"/>
        <dbReference type="ChEBI" id="CHEBI:15378"/>
        <dbReference type="ChEBI" id="CHEBI:17388"/>
        <dbReference type="ChEBI" id="CHEBI:57783"/>
        <dbReference type="ChEBI" id="CHEBI:58349"/>
        <dbReference type="ChEBI" id="CHEBI:60039"/>
        <dbReference type="EC" id="1.5.1.2"/>
    </reaction>
</comment>
<dbReference type="SUPFAM" id="SSF48179">
    <property type="entry name" value="6-phosphogluconate dehydrogenase C-terminal domain-like"/>
    <property type="match status" value="1"/>
</dbReference>
<comment type="pathway">
    <text evidence="4">Amino-acid biosynthesis; L-proline biosynthesis; L-proline from L-glutamate 5-semialdehyde: step 1/1.</text>
</comment>
<dbReference type="Proteomes" id="UP000466024">
    <property type="component" value="Unassembled WGS sequence"/>
</dbReference>
<dbReference type="RefSeq" id="WP_149435139.1">
    <property type="nucleotide sequence ID" value="NZ_VTPX01000004.1"/>
</dbReference>
<dbReference type="GO" id="GO:0005737">
    <property type="term" value="C:cytoplasm"/>
    <property type="evidence" value="ECO:0007669"/>
    <property type="project" value="UniProtKB-SubCell"/>
</dbReference>
<dbReference type="UniPathway" id="UPA00098">
    <property type="reaction ID" value="UER00361"/>
</dbReference>
<comment type="function">
    <text evidence="4">Catalyzes the reduction of 1-pyrroline-5-carboxylate (PCA) to L-proline.</text>
</comment>
<keyword evidence="2 4" id="KW-0521">NADP</keyword>
<dbReference type="Gene3D" id="1.10.3730.10">
    <property type="entry name" value="ProC C-terminal domain-like"/>
    <property type="match status" value="1"/>
</dbReference>
<keyword evidence="4" id="KW-0963">Cytoplasm</keyword>
<reference evidence="8 9" key="1">
    <citation type="submission" date="2019-08" db="EMBL/GenBank/DDBJ databases">
        <title>Bioinformatics analysis of the strain L3 and L5.</title>
        <authorList>
            <person name="Li X."/>
        </authorList>
    </citation>
    <scope>NUCLEOTIDE SEQUENCE [LARGE SCALE GENOMIC DNA]</scope>
    <source>
        <strain evidence="8 9">L3</strain>
    </source>
</reference>
<dbReference type="PANTHER" id="PTHR11645:SF0">
    <property type="entry name" value="PYRROLINE-5-CARBOXYLATE REDUCTASE 3"/>
    <property type="match status" value="1"/>
</dbReference>
<comment type="similarity">
    <text evidence="1 4">Belongs to the pyrroline-5-carboxylate reductase family.</text>
</comment>
<evidence type="ECO:0000256" key="2">
    <source>
        <dbReference type="ARBA" id="ARBA00022857"/>
    </source>
</evidence>
<organism evidence="8 9">
    <name type="scientific">Salinicola corii</name>
    <dbReference type="NCBI Taxonomy" id="2606937"/>
    <lineage>
        <taxon>Bacteria</taxon>
        <taxon>Pseudomonadati</taxon>
        <taxon>Pseudomonadota</taxon>
        <taxon>Gammaproteobacteria</taxon>
        <taxon>Oceanospirillales</taxon>
        <taxon>Halomonadaceae</taxon>
        <taxon>Salinicola</taxon>
    </lineage>
</organism>